<dbReference type="SMART" id="SM00506">
    <property type="entry name" value="A1pp"/>
    <property type="match status" value="3"/>
</dbReference>
<dbReference type="FunFam" id="3.90.228.10:FF:000008">
    <property type="entry name" value="Poly [ADP-ribose] polymerase"/>
    <property type="match status" value="1"/>
</dbReference>
<reference evidence="12 13" key="1">
    <citation type="submission" date="2024-01" db="EMBL/GenBank/DDBJ databases">
        <title>The genome of the rayed Mediterranean limpet Patella caerulea (Linnaeus, 1758).</title>
        <authorList>
            <person name="Anh-Thu Weber A."/>
            <person name="Halstead-Nussloch G."/>
        </authorList>
    </citation>
    <scope>NUCLEOTIDE SEQUENCE [LARGE SCALE GENOMIC DNA]</scope>
    <source>
        <strain evidence="12">AATW-2023a</strain>
        <tissue evidence="12">Whole specimen</tissue>
    </source>
</reference>
<evidence type="ECO:0000259" key="9">
    <source>
        <dbReference type="PROSITE" id="PS50102"/>
    </source>
</evidence>
<dbReference type="InterPro" id="IPR035979">
    <property type="entry name" value="RBD_domain_sf"/>
</dbReference>
<dbReference type="SUPFAM" id="SSF56399">
    <property type="entry name" value="ADP-ribosylation"/>
    <property type="match status" value="1"/>
</dbReference>
<dbReference type="EMBL" id="JAZGQO010000009">
    <property type="protein sequence ID" value="KAK6178592.1"/>
    <property type="molecule type" value="Genomic_DNA"/>
</dbReference>
<evidence type="ECO:0000256" key="2">
    <source>
        <dbReference type="ARBA" id="ARBA00022676"/>
    </source>
</evidence>
<dbReference type="CDD" id="cd02907">
    <property type="entry name" value="Macro_Af1521_BAL-like"/>
    <property type="match status" value="1"/>
</dbReference>
<keyword evidence="4 7" id="KW-0520">NAD</keyword>
<dbReference type="SUPFAM" id="SSF54928">
    <property type="entry name" value="RNA-binding domain, RBD"/>
    <property type="match status" value="2"/>
</dbReference>
<evidence type="ECO:0000256" key="3">
    <source>
        <dbReference type="ARBA" id="ARBA00022679"/>
    </source>
</evidence>
<dbReference type="PANTHER" id="PTHR14453">
    <property type="entry name" value="PARP/ZINC FINGER CCCH TYPE DOMAIN CONTAINING PROTEIN"/>
    <property type="match status" value="1"/>
</dbReference>
<comment type="caution">
    <text evidence="12">The sequence shown here is derived from an EMBL/GenBank/DDBJ whole genome shotgun (WGS) entry which is preliminary data.</text>
</comment>
<dbReference type="SMART" id="SM00360">
    <property type="entry name" value="RRM"/>
    <property type="match status" value="6"/>
</dbReference>
<dbReference type="GO" id="GO:0005634">
    <property type="term" value="C:nucleus"/>
    <property type="evidence" value="ECO:0007669"/>
    <property type="project" value="UniProtKB-SubCell"/>
</dbReference>
<feature type="compositionally biased region" description="Basic and acidic residues" evidence="8">
    <location>
        <begin position="1716"/>
        <end position="1728"/>
    </location>
</feature>
<dbReference type="Proteomes" id="UP001347796">
    <property type="component" value="Unassembled WGS sequence"/>
</dbReference>
<dbReference type="PROSITE" id="PS50102">
    <property type="entry name" value="RRM"/>
    <property type="match status" value="1"/>
</dbReference>
<sequence>MSARKVDVKNYCLGVSGFPEHSESPNFVCEAIANSFYLIPLKFCQDEYRKELIILFNKPVDSKYRNRKLHCSIRGTECELTINAADIDDIPQIDEWLHIIQMTESRSETPDTVSKETVDTYITQTPTQPQTTPPSIFDDNPNQSIQIHNKGYFHQEEQDLVGDGDKEMCKSSRLPNENPQAQLDPEYEEFLMWKKQKGSSRHPKTDNTRQNAMLQEEKVSASYSNGSTMPCLDTLSKDIQKDQLHERQETDILEVSKLPNDVTEEALSMFFGKKKFAQDAKLLGIVLNKKEKKAFLKYDKADAVTHICKKEVVQFHDSDVCLTPFTGDVKVEKENKTLKITGFNPNTSVEMIDMYFESKKRSGASAEEIKSFKEDGYTLVTYSTIDDVTTVLSRDHILDGDKLTVQYYEEEIPDLKAIKVSGFKPSASFQFMELYFENEKKCGAEAEKVELSEDKKYLLVTFNTTEEAEVVCNREHIIDGCKLTVELFNPSTQLDNSTHDDGKRIVRVSGYKDTTSNDMIEMYIESKKRFGAVPENIEINEEEKCAYVTLSTDEDAELVCEKEHTLDGCKLTVELFNPLKEEEESESNGTILMITGFNKKTTNEKMKLYLRNKRKFGADPVNIEFDDDENCIFVTLSSPEDAKEVCDKDHKVGKNKLKVVIYTPPPLQNNRLLVTNINQDTKKETLQNYLEGKLDIDVFNILYNEEGTKAVLTYKDKKTVKEILKKFPSVLEALEGNKLKIKGVAISKIARVSKFTDGTDDEDLTNYFESYGGVERVEMYSDNDYALVHFQNPKDLENVCKKSHELGGISIEVVVYQPCLGKSGGIKNPHIGVLPKKPVKITLTECDKYKMMFIYESETNKQQFQSKMTENNTLIEWSKDISDVLLSCTVSKEMKDARKLSKNWTKMCEKHFQDYLGSLKIRDFKLLNEVSELVWKEITNLNKDDVNIFKGSDSSSSIIIVGHDAPQYQEMESSIQQIQQRIEEDFERKKQEVSETMKLKYPYSVLESLGFLDIVLEKYQHLQILKKTSDLEIELKGIFSDITAAKVTIYELLQNFKTSQMKNFSKTQIKILFTKDVHDFIIKEKFQGDKSIAVWLKNEEGVSIDVFAKDKKSLNLAESVLNDVVCCKHLPVDKESVSLLTQPKWQDLNEDIKNTYPDLVKICPISAEDVEITAFSEVMQMVEASVAQFFEENTTYEKITQYGSAKDRFFKNHYEPQVKDLELKLESCKVIIQMKDAKGIVFKGTKQGIMKAQEHLKELYSKIICKEKNINSSSYCKFIQSEKGKRTVSNIERMFRCTIEVEEETIDTTNSLNCASFQLKNTQILVVKGDITDLNVDVIVNAANDRLQHIGGLAGHILQKGGQIIQDECKAHIQEHGQVYDGDCMMSGSGRLNCKKIVHAVGPRWAGGHSNESKILSTTILRTLELIMTHGYSSVALPAISTGIFGYPVKNATKVIVQAIAHHFERVPQSPIKSIYLIDIQNTSLKFFIEALKGESSILQLNSAGVPQESIPRRREPAFSHGENFEQDDQELVRLTPCLIKGEIAKAVVDVIVNSTSNKLELQNGAVSSSINKAAGPNLQAECKEKYPNGINVGDIAVTGPGKLSCQKVYHTCLSSFNKASGEKNLENLILKCLRKAEAGGYKSIAFPAIGTGNLGFPRDLVARVFYQTINDYKSQGGTLKVNDIKLIVYPGDAATVKEFTDEDNNTGSKTKKLKSKPERKATSDPRGAESYPEDIGFHIVTKNEIGRGIKVGKFKLSVTNGDLLEVNVPVIVNSSNSDLNLTMGAVSQAILKAGKERILQECDKARDVMKEKGIAITPVSGMNCQYVIHVDADRFNDNWKKAIASCLREADKKNVTSIAFPALGTGNYSTKTTDIAEAMVKALNNTTNLKYLQNVHVVIYQESMFNPFVGAMQGAIQKSGKGLWNRLTSYVSTSFGFGSNDDDDDDFPMDSEANPDFSPRKEPEIREKILYFYSDDAEQITLAMASLDQTHREDFHKQRIDYNVKLSDNKLRKILKNESDGVKIAVDETLKRIIIEGLTRDVANVANKVNEIILNAVEEERDVKHADILKDVIQWSRLETAGARPYPAHINKKIEDAFNLNETTFSFLYNQNKNVINFDDMEVSEEGGHQKQKVIRQDKMKEAKLGIPKHWQIDDKSNLNVVTLAASDPEYLKVQANFAASGQNVKKIERIENRSLYEQYVSKKRQMELELPSTTVEKDILWHGTDENSIFSINNYGFNRSYCGKNATVHGQGVYFAVNSSYSVNYARKNTSGLRQMYQCKVLVGDYTQGNSAYRVPPNKPGGTQVYNSLVDNTSNPSMYIIFNDTQAYPEYLITF</sequence>
<dbReference type="GO" id="GO:0003950">
    <property type="term" value="F:NAD+ poly-ADP-ribosyltransferase activity"/>
    <property type="evidence" value="ECO:0007669"/>
    <property type="project" value="UniProtKB-UniRule"/>
</dbReference>
<dbReference type="GO" id="GO:0010629">
    <property type="term" value="P:negative regulation of gene expression"/>
    <property type="evidence" value="ECO:0007669"/>
    <property type="project" value="TreeGrafter"/>
</dbReference>
<evidence type="ECO:0000259" key="11">
    <source>
        <dbReference type="PROSITE" id="PS51154"/>
    </source>
</evidence>
<feature type="domain" description="RRM" evidence="9">
    <location>
        <begin position="742"/>
        <end position="818"/>
    </location>
</feature>
<evidence type="ECO:0000256" key="1">
    <source>
        <dbReference type="ARBA" id="ARBA00004123"/>
    </source>
</evidence>
<dbReference type="InterPro" id="IPR012677">
    <property type="entry name" value="Nucleotide-bd_a/b_plait_sf"/>
</dbReference>
<dbReference type="Gene3D" id="3.30.720.50">
    <property type="match status" value="1"/>
</dbReference>
<dbReference type="GO" id="GO:0005737">
    <property type="term" value="C:cytoplasm"/>
    <property type="evidence" value="ECO:0007669"/>
    <property type="project" value="TreeGrafter"/>
</dbReference>
<feature type="domain" description="PARP catalytic" evidence="10">
    <location>
        <begin position="2148"/>
        <end position="2337"/>
    </location>
</feature>
<gene>
    <name evidence="12" type="ORF">SNE40_013346</name>
</gene>
<organism evidence="12 13">
    <name type="scientific">Patella caerulea</name>
    <name type="common">Rayed Mediterranean limpet</name>
    <dbReference type="NCBI Taxonomy" id="87958"/>
    <lineage>
        <taxon>Eukaryota</taxon>
        <taxon>Metazoa</taxon>
        <taxon>Spiralia</taxon>
        <taxon>Lophotrochozoa</taxon>
        <taxon>Mollusca</taxon>
        <taxon>Gastropoda</taxon>
        <taxon>Patellogastropoda</taxon>
        <taxon>Patelloidea</taxon>
        <taxon>Patellidae</taxon>
        <taxon>Patella</taxon>
    </lineage>
</organism>
<dbReference type="InterPro" id="IPR012317">
    <property type="entry name" value="Poly(ADP-ribose)pol_cat_dom"/>
</dbReference>
<dbReference type="GO" id="GO:1990404">
    <property type="term" value="F:NAD+-protein mono-ADP-ribosyltransferase activity"/>
    <property type="evidence" value="ECO:0007669"/>
    <property type="project" value="TreeGrafter"/>
</dbReference>
<evidence type="ECO:0000256" key="6">
    <source>
        <dbReference type="PROSITE-ProRule" id="PRU00176"/>
    </source>
</evidence>
<keyword evidence="5" id="KW-0539">Nucleus</keyword>
<dbReference type="Gene3D" id="3.30.70.330">
    <property type="match status" value="6"/>
</dbReference>
<dbReference type="Pfam" id="PF00644">
    <property type="entry name" value="PARP"/>
    <property type="match status" value="1"/>
</dbReference>
<keyword evidence="3 7" id="KW-0808">Transferase</keyword>
<dbReference type="InterPro" id="IPR000504">
    <property type="entry name" value="RRM_dom"/>
</dbReference>
<feature type="region of interest" description="Disordered" evidence="8">
    <location>
        <begin position="1701"/>
        <end position="1730"/>
    </location>
</feature>
<dbReference type="InterPro" id="IPR002589">
    <property type="entry name" value="Macro_dom"/>
</dbReference>
<keyword evidence="13" id="KW-1185">Reference proteome</keyword>
<dbReference type="PROSITE" id="PS51154">
    <property type="entry name" value="MACRO"/>
    <property type="match status" value="3"/>
</dbReference>
<dbReference type="InterPro" id="IPR037197">
    <property type="entry name" value="WWE_dom_sf"/>
</dbReference>
<dbReference type="CDD" id="cd01439">
    <property type="entry name" value="TCCD_inducible_PARP_like"/>
    <property type="match status" value="1"/>
</dbReference>
<dbReference type="GO" id="GO:0003714">
    <property type="term" value="F:transcription corepressor activity"/>
    <property type="evidence" value="ECO:0007669"/>
    <property type="project" value="TreeGrafter"/>
</dbReference>
<feature type="region of interest" description="Disordered" evidence="8">
    <location>
        <begin position="1942"/>
        <end position="1961"/>
    </location>
</feature>
<dbReference type="InterPro" id="IPR052056">
    <property type="entry name" value="Mono-ARTD/PARP"/>
</dbReference>
<dbReference type="Pfam" id="PF23085">
    <property type="entry name" value="RRM_PARP14_3"/>
    <property type="match status" value="5"/>
</dbReference>
<evidence type="ECO:0000313" key="12">
    <source>
        <dbReference type="EMBL" id="KAK6178592.1"/>
    </source>
</evidence>
<evidence type="ECO:0000256" key="4">
    <source>
        <dbReference type="ARBA" id="ARBA00023027"/>
    </source>
</evidence>
<dbReference type="Gene3D" id="3.90.228.10">
    <property type="match status" value="1"/>
</dbReference>
<protein>
    <recommendedName>
        <fullName evidence="7">Poly [ADP-ribose] polymerase</fullName>
        <shortName evidence="7">PARP</shortName>
        <ecNumber evidence="7">2.4.2.-</ecNumber>
    </recommendedName>
</protein>
<dbReference type="Pfam" id="PF01661">
    <property type="entry name" value="Macro"/>
    <property type="match status" value="3"/>
</dbReference>
<dbReference type="InterPro" id="IPR043472">
    <property type="entry name" value="Macro_dom-like"/>
</dbReference>
<evidence type="ECO:0000256" key="8">
    <source>
        <dbReference type="SAM" id="MobiDB-lite"/>
    </source>
</evidence>
<feature type="domain" description="Macro" evidence="11">
    <location>
        <begin position="1311"/>
        <end position="1496"/>
    </location>
</feature>
<dbReference type="GO" id="GO:0070212">
    <property type="term" value="P:protein poly-ADP-ribosylation"/>
    <property type="evidence" value="ECO:0007669"/>
    <property type="project" value="TreeGrafter"/>
</dbReference>
<evidence type="ECO:0000313" key="13">
    <source>
        <dbReference type="Proteomes" id="UP001347796"/>
    </source>
</evidence>
<name>A0AAN8JJE5_PATCE</name>
<accession>A0AAN8JJE5</accession>
<evidence type="ECO:0000256" key="7">
    <source>
        <dbReference type="RuleBase" id="RU362114"/>
    </source>
</evidence>
<dbReference type="Gene3D" id="3.40.220.10">
    <property type="entry name" value="Leucine Aminopeptidase, subunit E, domain 1"/>
    <property type="match status" value="3"/>
</dbReference>
<evidence type="ECO:0000259" key="10">
    <source>
        <dbReference type="PROSITE" id="PS51059"/>
    </source>
</evidence>
<dbReference type="SUPFAM" id="SSF52949">
    <property type="entry name" value="Macro domain-like"/>
    <property type="match status" value="3"/>
</dbReference>
<feature type="domain" description="Macro" evidence="11">
    <location>
        <begin position="1524"/>
        <end position="1706"/>
    </location>
</feature>
<comment type="subcellular location">
    <subcellularLocation>
        <location evidence="1">Nucleus</location>
    </subcellularLocation>
</comment>
<proteinExistence type="predicted"/>
<dbReference type="EC" id="2.4.2.-" evidence="7"/>
<dbReference type="PANTHER" id="PTHR14453:SF102">
    <property type="entry name" value="PROTEIN MONO-ADP-RIBOSYLTRANSFERASE PARP14-LIKE"/>
    <property type="match status" value="1"/>
</dbReference>
<dbReference type="PROSITE" id="PS51059">
    <property type="entry name" value="PARP_CATALYTIC"/>
    <property type="match status" value="1"/>
</dbReference>
<evidence type="ECO:0000256" key="5">
    <source>
        <dbReference type="ARBA" id="ARBA00023242"/>
    </source>
</evidence>
<dbReference type="GO" id="GO:0003723">
    <property type="term" value="F:RNA binding"/>
    <property type="evidence" value="ECO:0007669"/>
    <property type="project" value="UniProtKB-UniRule"/>
</dbReference>
<feature type="domain" description="Macro" evidence="11">
    <location>
        <begin position="1744"/>
        <end position="1917"/>
    </location>
</feature>
<keyword evidence="6" id="KW-0694">RNA-binding</keyword>
<keyword evidence="2 7" id="KW-0328">Glycosyltransferase</keyword>
<dbReference type="SUPFAM" id="SSF117839">
    <property type="entry name" value="WWE domain"/>
    <property type="match status" value="1"/>
</dbReference>